<evidence type="ECO:0000256" key="6">
    <source>
        <dbReference type="ARBA" id="ARBA00023136"/>
    </source>
</evidence>
<feature type="compositionally biased region" description="Polar residues" evidence="8">
    <location>
        <begin position="143"/>
        <end position="155"/>
    </location>
</feature>
<dbReference type="InterPro" id="IPR018584">
    <property type="entry name" value="GT87"/>
</dbReference>
<evidence type="ECO:0000313" key="10">
    <source>
        <dbReference type="EMBL" id="MBU2663542.1"/>
    </source>
</evidence>
<sequence>MTSPVSEATATASPALDTAAASSDFEAAADASPDLETTASTAPAATSPAATSLAAPSPSAEPTGPASPASGKPVGRPSPEDSPEAGTGEPPSDDTDGSDEPPVPLTDATATTPSVNAGAHPATAAKTPTTAPPDDSAQPAPTNAKTLATDATPSDSGGAHPATAGIAPPDDSTQPAPANAKTLATDTTPSDSAGEPTATDATTGDANSSGTSPAQKSGTSRPAATPSSDADAVSDDDNVGATVEAPSSDSNAPSDDDNDVAPRRPAGPTSPAASDDTDADEGYDDGGEPPRPDDKPAPNATKSASDTARAPTTRIGRFFARLDQAAGGYAIDLPLYALSAVFALVTALSSTLLPHRAWGSIAAWAYADAFLLALLQFLGYRAVRDRIDATGRAWRVLRALVGNRARATLTWITWSAAALLPLVVQAVQRADGRTDRAQEEVLVVERMGERLLTDGTPYLSRDAIAALPADERLMGYSPYQPGMSVFGLPRAMFGDVWWTDARIWFALFTALTLITAMALLRKRSTTRALQAVTVLPVCALTLATGGDDIPVLALCLLALAFAATDRYGWAGVAVGAAAACKLFALPVVAVLAILAMAVARGGKLLPGALGLPILVLIPPFQVAQDAFLENVIRFPLGHGLVTSPAQSPFPGYLIAQHVPEGRFVALGLLLVVAAAITVRILWWPPRTPSSASLIIGWGLLAAILLMPTTRFGYLLYPIAFLVWAGALVPLVRNSPAKPALRNHTATSSPLDDTALYRR</sequence>
<organism evidence="10 11">
    <name type="scientific">Paractinoplanes bogorensis</name>
    <dbReference type="NCBI Taxonomy" id="1610840"/>
    <lineage>
        <taxon>Bacteria</taxon>
        <taxon>Bacillati</taxon>
        <taxon>Actinomycetota</taxon>
        <taxon>Actinomycetes</taxon>
        <taxon>Micromonosporales</taxon>
        <taxon>Micromonosporaceae</taxon>
        <taxon>Paractinoplanes</taxon>
    </lineage>
</organism>
<comment type="caution">
    <text evidence="10">The sequence shown here is derived from an EMBL/GenBank/DDBJ whole genome shotgun (WGS) entry which is preliminary data.</text>
</comment>
<protein>
    <submittedName>
        <fullName evidence="10">DUF2029 domain-containing protein</fullName>
    </submittedName>
</protein>
<evidence type="ECO:0000256" key="3">
    <source>
        <dbReference type="ARBA" id="ARBA00022679"/>
    </source>
</evidence>
<accession>A0ABS5YJD9</accession>
<name>A0ABS5YJD9_9ACTN</name>
<keyword evidence="4 9" id="KW-0812">Transmembrane</keyword>
<feature type="transmembrane region" description="Helical" evidence="9">
    <location>
        <begin position="663"/>
        <end position="682"/>
    </location>
</feature>
<feature type="compositionally biased region" description="Acidic residues" evidence="8">
    <location>
        <begin position="275"/>
        <end position="287"/>
    </location>
</feature>
<feature type="transmembrane region" description="Helical" evidence="9">
    <location>
        <begin position="689"/>
        <end position="707"/>
    </location>
</feature>
<feature type="transmembrane region" description="Helical" evidence="9">
    <location>
        <begin position="501"/>
        <end position="520"/>
    </location>
</feature>
<feature type="compositionally biased region" description="Low complexity" evidence="8">
    <location>
        <begin position="219"/>
        <end position="231"/>
    </location>
</feature>
<evidence type="ECO:0000256" key="9">
    <source>
        <dbReference type="SAM" id="Phobius"/>
    </source>
</evidence>
<comment type="subcellular location">
    <subcellularLocation>
        <location evidence="1">Cell membrane</location>
        <topology evidence="1">Multi-pass membrane protein</topology>
    </subcellularLocation>
</comment>
<feature type="transmembrane region" description="Helical" evidence="9">
    <location>
        <begin position="604"/>
        <end position="623"/>
    </location>
</feature>
<feature type="compositionally biased region" description="Low complexity" evidence="8">
    <location>
        <begin position="117"/>
        <end position="142"/>
    </location>
</feature>
<evidence type="ECO:0000256" key="5">
    <source>
        <dbReference type="ARBA" id="ARBA00022989"/>
    </source>
</evidence>
<feature type="region of interest" description="Disordered" evidence="8">
    <location>
        <begin position="1"/>
        <end position="309"/>
    </location>
</feature>
<keyword evidence="2" id="KW-1003">Cell membrane</keyword>
<feature type="transmembrane region" description="Helical" evidence="9">
    <location>
        <begin position="713"/>
        <end position="731"/>
    </location>
</feature>
<feature type="transmembrane region" description="Helical" evidence="9">
    <location>
        <begin position="361"/>
        <end position="383"/>
    </location>
</feature>
<evidence type="ECO:0000256" key="7">
    <source>
        <dbReference type="ARBA" id="ARBA00024033"/>
    </source>
</evidence>
<feature type="compositionally biased region" description="Low complexity" evidence="8">
    <location>
        <begin position="8"/>
        <end position="63"/>
    </location>
</feature>
<evidence type="ECO:0000256" key="2">
    <source>
        <dbReference type="ARBA" id="ARBA00022475"/>
    </source>
</evidence>
<keyword evidence="3" id="KW-0808">Transferase</keyword>
<feature type="transmembrane region" description="Helical" evidence="9">
    <location>
        <begin position="404"/>
        <end position="424"/>
    </location>
</feature>
<gene>
    <name evidence="10" type="ORF">KOI35_08495</name>
</gene>
<keyword evidence="11" id="KW-1185">Reference proteome</keyword>
<evidence type="ECO:0000313" key="11">
    <source>
        <dbReference type="Proteomes" id="UP001519654"/>
    </source>
</evidence>
<feature type="compositionally biased region" description="Polar residues" evidence="8">
    <location>
        <begin position="199"/>
        <end position="218"/>
    </location>
</feature>
<feature type="transmembrane region" description="Helical" evidence="9">
    <location>
        <begin position="569"/>
        <end position="597"/>
    </location>
</feature>
<dbReference type="EMBL" id="JAHKKG010000002">
    <property type="protein sequence ID" value="MBU2663542.1"/>
    <property type="molecule type" value="Genomic_DNA"/>
</dbReference>
<comment type="similarity">
    <text evidence="7">Belongs to the glycosyltransferase 87 family.</text>
</comment>
<dbReference type="Proteomes" id="UP001519654">
    <property type="component" value="Unassembled WGS sequence"/>
</dbReference>
<feature type="transmembrane region" description="Helical" evidence="9">
    <location>
        <begin position="532"/>
        <end position="563"/>
    </location>
</feature>
<evidence type="ECO:0000256" key="1">
    <source>
        <dbReference type="ARBA" id="ARBA00004651"/>
    </source>
</evidence>
<feature type="transmembrane region" description="Helical" evidence="9">
    <location>
        <begin position="326"/>
        <end position="349"/>
    </location>
</feature>
<reference evidence="10 11" key="1">
    <citation type="submission" date="2021-06" db="EMBL/GenBank/DDBJ databases">
        <title>Actinoplanes lichenicola sp. nov., and Actinoplanes ovalisporus sp. nov., isolated from lichen in Thailand.</title>
        <authorList>
            <person name="Saeng-In P."/>
            <person name="Kanchanasin P."/>
            <person name="Yuki M."/>
            <person name="Kudo T."/>
            <person name="Ohkuma M."/>
            <person name="Phongsopitanun W."/>
            <person name="Tanasupawat S."/>
        </authorList>
    </citation>
    <scope>NUCLEOTIDE SEQUENCE [LARGE SCALE GENOMIC DNA]</scope>
    <source>
        <strain evidence="10 11">NBRC 110975</strain>
    </source>
</reference>
<evidence type="ECO:0000256" key="4">
    <source>
        <dbReference type="ARBA" id="ARBA00022692"/>
    </source>
</evidence>
<keyword evidence="5 9" id="KW-1133">Transmembrane helix</keyword>
<evidence type="ECO:0000256" key="8">
    <source>
        <dbReference type="SAM" id="MobiDB-lite"/>
    </source>
</evidence>
<dbReference type="Pfam" id="PF09594">
    <property type="entry name" value="GT87"/>
    <property type="match status" value="1"/>
</dbReference>
<feature type="compositionally biased region" description="Polar residues" evidence="8">
    <location>
        <begin position="171"/>
        <end position="191"/>
    </location>
</feature>
<keyword evidence="6 9" id="KW-0472">Membrane</keyword>
<proteinExistence type="inferred from homology"/>